<dbReference type="InterPro" id="IPR005133">
    <property type="entry name" value="PhaG_MnhG_YufB"/>
</dbReference>
<keyword evidence="4" id="KW-1185">Reference proteome</keyword>
<proteinExistence type="predicted"/>
<evidence type="ECO:0000313" key="3">
    <source>
        <dbReference type="EMBL" id="SJZ90823.1"/>
    </source>
</evidence>
<feature type="compositionally biased region" description="Basic and acidic residues" evidence="1">
    <location>
        <begin position="98"/>
        <end position="114"/>
    </location>
</feature>
<dbReference type="STRING" id="1122188.SAMN02745674_01202"/>
<dbReference type="OrthoDB" id="9813804at2"/>
<sequence length="124" mass="13341">MNPVIEIALVLLLVVGTFFILVGAFSLVKLSEFFKRLHGPTKASTLGVGCLLVASVGYHAFTGSDPQPRELLITLFLLITAPISAHLMAKAALSLHMDDHPQLPDKPEDTHVPPRPDGAPDDTH</sequence>
<protein>
    <submittedName>
        <fullName evidence="3">Multicomponent K+:H+ antiporter subunit G</fullName>
    </submittedName>
</protein>
<dbReference type="Pfam" id="PF03334">
    <property type="entry name" value="PhaG_MnhG_YufB"/>
    <property type="match status" value="1"/>
</dbReference>
<gene>
    <name evidence="3" type="ORF">SAMN02745674_01202</name>
</gene>
<dbReference type="NCBIfam" id="TIGR01300">
    <property type="entry name" value="CPA3_mnhG_phaG"/>
    <property type="match status" value="1"/>
</dbReference>
<dbReference type="PANTHER" id="PTHR34703:SF1">
    <property type="entry name" value="ANTIPORTER SUBUNIT MNHG2-RELATED"/>
    <property type="match status" value="1"/>
</dbReference>
<dbReference type="GO" id="GO:0015385">
    <property type="term" value="F:sodium:proton antiporter activity"/>
    <property type="evidence" value="ECO:0007669"/>
    <property type="project" value="TreeGrafter"/>
</dbReference>
<feature type="region of interest" description="Disordered" evidence="1">
    <location>
        <begin position="98"/>
        <end position="124"/>
    </location>
</feature>
<evidence type="ECO:0000256" key="1">
    <source>
        <dbReference type="SAM" id="MobiDB-lite"/>
    </source>
</evidence>
<dbReference type="NCBIfam" id="NF009313">
    <property type="entry name" value="PRK12674.1-1"/>
    <property type="match status" value="1"/>
</dbReference>
<feature type="transmembrane region" description="Helical" evidence="2">
    <location>
        <begin position="43"/>
        <end position="61"/>
    </location>
</feature>
<feature type="transmembrane region" description="Helical" evidence="2">
    <location>
        <begin position="73"/>
        <end position="93"/>
    </location>
</feature>
<dbReference type="PANTHER" id="PTHR34703">
    <property type="entry name" value="ANTIPORTER SUBUNIT MNHG2-RELATED"/>
    <property type="match status" value="1"/>
</dbReference>
<organism evidence="3 4">
    <name type="scientific">Lysobacter spongiicola DSM 21749</name>
    <dbReference type="NCBI Taxonomy" id="1122188"/>
    <lineage>
        <taxon>Bacteria</taxon>
        <taxon>Pseudomonadati</taxon>
        <taxon>Pseudomonadota</taxon>
        <taxon>Gammaproteobacteria</taxon>
        <taxon>Lysobacterales</taxon>
        <taxon>Lysobacteraceae</taxon>
        <taxon>Novilysobacter</taxon>
    </lineage>
</organism>
<dbReference type="AlphaFoldDB" id="A0A1T4PGY6"/>
<feature type="transmembrane region" description="Helical" evidence="2">
    <location>
        <begin position="6"/>
        <end position="31"/>
    </location>
</feature>
<evidence type="ECO:0000313" key="4">
    <source>
        <dbReference type="Proteomes" id="UP000190061"/>
    </source>
</evidence>
<keyword evidence="2" id="KW-0812">Transmembrane</keyword>
<dbReference type="RefSeq" id="WP_078757808.1">
    <property type="nucleotide sequence ID" value="NZ_FUXP01000003.1"/>
</dbReference>
<keyword evidence="2" id="KW-0472">Membrane</keyword>
<reference evidence="3 4" key="1">
    <citation type="submission" date="2017-02" db="EMBL/GenBank/DDBJ databases">
        <authorList>
            <person name="Peterson S.W."/>
        </authorList>
    </citation>
    <scope>NUCLEOTIDE SEQUENCE [LARGE SCALE GENOMIC DNA]</scope>
    <source>
        <strain evidence="3 4">DSM 21749</strain>
    </source>
</reference>
<accession>A0A1T4PGY6</accession>
<dbReference type="NCBIfam" id="NF009316">
    <property type="entry name" value="PRK12674.1-5"/>
    <property type="match status" value="1"/>
</dbReference>
<dbReference type="EMBL" id="FUXP01000003">
    <property type="protein sequence ID" value="SJZ90823.1"/>
    <property type="molecule type" value="Genomic_DNA"/>
</dbReference>
<evidence type="ECO:0000256" key="2">
    <source>
        <dbReference type="SAM" id="Phobius"/>
    </source>
</evidence>
<keyword evidence="2" id="KW-1133">Transmembrane helix</keyword>
<dbReference type="Proteomes" id="UP000190061">
    <property type="component" value="Unassembled WGS sequence"/>
</dbReference>
<name>A0A1T4PGY6_9GAMM</name>